<dbReference type="HAMAP" id="MF_00911">
    <property type="entry name" value="FtsQ_subfam"/>
    <property type="match status" value="1"/>
</dbReference>
<evidence type="ECO:0000256" key="3">
    <source>
        <dbReference type="ARBA" id="ARBA00022519"/>
    </source>
</evidence>
<dbReference type="PANTHER" id="PTHR35851:SF1">
    <property type="entry name" value="CELL DIVISION PROTEIN FTSQ"/>
    <property type="match status" value="1"/>
</dbReference>
<dbReference type="InterPro" id="IPR034746">
    <property type="entry name" value="POTRA"/>
</dbReference>
<keyword evidence="7 9" id="KW-0472">Membrane</keyword>
<evidence type="ECO:0000259" key="11">
    <source>
        <dbReference type="PROSITE" id="PS51779"/>
    </source>
</evidence>
<dbReference type="EMBL" id="VFSV01000001">
    <property type="protein sequence ID" value="TRD23462.1"/>
    <property type="molecule type" value="Genomic_DNA"/>
</dbReference>
<keyword evidence="2 9" id="KW-1003">Cell membrane</keyword>
<proteinExistence type="inferred from homology"/>
<evidence type="ECO:0000256" key="9">
    <source>
        <dbReference type="HAMAP-Rule" id="MF_00911"/>
    </source>
</evidence>
<comment type="function">
    <text evidence="9">Essential cell division protein.</text>
</comment>
<dbReference type="GO" id="GO:0005886">
    <property type="term" value="C:plasma membrane"/>
    <property type="evidence" value="ECO:0007669"/>
    <property type="project" value="UniProtKB-SubCell"/>
</dbReference>
<dbReference type="Pfam" id="PF03799">
    <property type="entry name" value="FtsQ_DivIB_C"/>
    <property type="match status" value="1"/>
</dbReference>
<feature type="domain" description="POTRA" evidence="11">
    <location>
        <begin position="78"/>
        <end position="146"/>
    </location>
</feature>
<evidence type="ECO:0000256" key="8">
    <source>
        <dbReference type="ARBA" id="ARBA00023306"/>
    </source>
</evidence>
<gene>
    <name evidence="9" type="primary">ftsQ</name>
    <name evidence="12" type="ORF">FEV53_00140</name>
</gene>
<dbReference type="InterPro" id="IPR005548">
    <property type="entry name" value="Cell_div_FtsQ/DivIB_C"/>
</dbReference>
<evidence type="ECO:0000313" key="13">
    <source>
        <dbReference type="Proteomes" id="UP000318590"/>
    </source>
</evidence>
<evidence type="ECO:0000313" key="12">
    <source>
        <dbReference type="EMBL" id="TRD23462.1"/>
    </source>
</evidence>
<protein>
    <recommendedName>
        <fullName evidence="9">Cell division protein FtsQ</fullName>
    </recommendedName>
</protein>
<evidence type="ECO:0000256" key="2">
    <source>
        <dbReference type="ARBA" id="ARBA00022475"/>
    </source>
</evidence>
<comment type="caution">
    <text evidence="12">The sequence shown here is derived from an EMBL/GenBank/DDBJ whole genome shotgun (WGS) entry which is preliminary data.</text>
</comment>
<feature type="region of interest" description="Disordered" evidence="10">
    <location>
        <begin position="272"/>
        <end position="292"/>
    </location>
</feature>
<dbReference type="RefSeq" id="WP_142832785.1">
    <property type="nucleotide sequence ID" value="NZ_VFSV01000001.1"/>
</dbReference>
<feature type="compositionally biased region" description="Basic and acidic residues" evidence="10">
    <location>
        <begin position="276"/>
        <end position="292"/>
    </location>
</feature>
<dbReference type="GO" id="GO:0090529">
    <property type="term" value="P:cell septum assembly"/>
    <property type="evidence" value="ECO:0007669"/>
    <property type="project" value="InterPro"/>
</dbReference>
<keyword evidence="5 9" id="KW-0812">Transmembrane</keyword>
<keyword evidence="6 9" id="KW-1133">Transmembrane helix</keyword>
<evidence type="ECO:0000256" key="6">
    <source>
        <dbReference type="ARBA" id="ARBA00022989"/>
    </source>
</evidence>
<organism evidence="12 13">
    <name type="scientific">Palleronia caenipelagi</name>
    <dbReference type="NCBI Taxonomy" id="2489174"/>
    <lineage>
        <taxon>Bacteria</taxon>
        <taxon>Pseudomonadati</taxon>
        <taxon>Pseudomonadota</taxon>
        <taxon>Alphaproteobacteria</taxon>
        <taxon>Rhodobacterales</taxon>
        <taxon>Roseobacteraceae</taxon>
        <taxon>Palleronia</taxon>
    </lineage>
</organism>
<dbReference type="PROSITE" id="PS51779">
    <property type="entry name" value="POTRA"/>
    <property type="match status" value="1"/>
</dbReference>
<name>A0A547QAQ4_9RHOB</name>
<accession>A0A547QAQ4</accession>
<evidence type="ECO:0000256" key="4">
    <source>
        <dbReference type="ARBA" id="ARBA00022618"/>
    </source>
</evidence>
<evidence type="ECO:0000256" key="10">
    <source>
        <dbReference type="SAM" id="MobiDB-lite"/>
    </source>
</evidence>
<comment type="subcellular location">
    <subcellularLocation>
        <location evidence="9">Cell inner membrane</location>
        <topology evidence="9">Single-pass type II membrane protein</topology>
    </subcellularLocation>
    <subcellularLocation>
        <location evidence="1">Membrane</location>
    </subcellularLocation>
    <text evidence="9">Localizes to the division septum.</text>
</comment>
<evidence type="ECO:0000256" key="1">
    <source>
        <dbReference type="ARBA" id="ARBA00004370"/>
    </source>
</evidence>
<feature type="transmembrane region" description="Helical" evidence="9">
    <location>
        <begin position="34"/>
        <end position="53"/>
    </location>
</feature>
<sequence length="292" mass="32832">MRSLTHPRGYRDPAPSRLSYRLHRLALTPHLRRAFVLGGPLVAAALVLTLIFADLERRAAMVSWYHGVVDQIQNRKEFAVNTVSINGALDPLADEIRARMDLRFPVSSFDLDLEAMRAQVEALDAVESAHLRIRKGGVLDIAVTQRVPAMIWRTRTGLQLLDAEGNRVSSLGFRDERADLPLISGYGADRAVPEALQLYAAARPVLPRIRGLVRIGERRWDLVLSEGQKVKLPEDNPVRALEQVLAIDEAEELLSRQVVLVDMRMPRRPTVRLKPKSAEVSRDERVQQLGEK</sequence>
<evidence type="ECO:0000256" key="5">
    <source>
        <dbReference type="ARBA" id="ARBA00022692"/>
    </source>
</evidence>
<dbReference type="PANTHER" id="PTHR35851">
    <property type="entry name" value="CELL DIVISION PROTEIN FTSQ"/>
    <property type="match status" value="1"/>
</dbReference>
<dbReference type="OrthoDB" id="9783091at2"/>
<dbReference type="AlphaFoldDB" id="A0A547QAQ4"/>
<evidence type="ECO:0000256" key="7">
    <source>
        <dbReference type="ARBA" id="ARBA00023136"/>
    </source>
</evidence>
<keyword evidence="13" id="KW-1185">Reference proteome</keyword>
<dbReference type="InterPro" id="IPR045335">
    <property type="entry name" value="FtsQ_C_sf"/>
</dbReference>
<dbReference type="GO" id="GO:0043093">
    <property type="term" value="P:FtsZ-dependent cytokinesis"/>
    <property type="evidence" value="ECO:0007669"/>
    <property type="project" value="UniProtKB-UniRule"/>
</dbReference>
<reference evidence="12 13" key="1">
    <citation type="submission" date="2019-06" db="EMBL/GenBank/DDBJ databases">
        <title>Paenimaribius caenipelagi gen. nov., sp. nov., isolated from a tidal flat.</title>
        <authorList>
            <person name="Yoon J.-H."/>
        </authorList>
    </citation>
    <scope>NUCLEOTIDE SEQUENCE [LARGE SCALE GENOMIC DNA]</scope>
    <source>
        <strain evidence="12 13">JBTF-M29</strain>
    </source>
</reference>
<dbReference type="Gene3D" id="3.40.50.11690">
    <property type="entry name" value="Cell division protein FtsQ/DivIB"/>
    <property type="match status" value="1"/>
</dbReference>
<comment type="similarity">
    <text evidence="9">Belongs to the FtsQ/DivIB family. FtsQ subfamily.</text>
</comment>
<keyword evidence="4 9" id="KW-0132">Cell division</keyword>
<dbReference type="InterPro" id="IPR026579">
    <property type="entry name" value="FtsQ"/>
</dbReference>
<keyword evidence="3 9" id="KW-0997">Cell inner membrane</keyword>
<dbReference type="GO" id="GO:0032153">
    <property type="term" value="C:cell division site"/>
    <property type="evidence" value="ECO:0007669"/>
    <property type="project" value="UniProtKB-UniRule"/>
</dbReference>
<keyword evidence="8 9" id="KW-0131">Cell cycle</keyword>
<dbReference type="Proteomes" id="UP000318590">
    <property type="component" value="Unassembled WGS sequence"/>
</dbReference>